<dbReference type="Gramene" id="KFK29742">
    <property type="protein sequence ID" value="KFK29742"/>
    <property type="gene ID" value="AALP_AA7G173100"/>
</dbReference>
<evidence type="ECO:0000256" key="6">
    <source>
        <dbReference type="ARBA" id="ARBA00023242"/>
    </source>
</evidence>
<evidence type="ECO:0000313" key="11">
    <source>
        <dbReference type="Proteomes" id="UP000029120"/>
    </source>
</evidence>
<feature type="region of interest" description="Disordered" evidence="9">
    <location>
        <begin position="481"/>
        <end position="510"/>
    </location>
</feature>
<evidence type="ECO:0000256" key="4">
    <source>
        <dbReference type="ARBA" id="ARBA00022776"/>
    </source>
</evidence>
<feature type="compositionally biased region" description="Basic residues" evidence="9">
    <location>
        <begin position="307"/>
        <end position="319"/>
    </location>
</feature>
<keyword evidence="11" id="KW-1185">Reference proteome</keyword>
<evidence type="ECO:0008006" key="12">
    <source>
        <dbReference type="Google" id="ProtNLM"/>
    </source>
</evidence>
<dbReference type="GO" id="GO:0035825">
    <property type="term" value="P:homologous recombination"/>
    <property type="evidence" value="ECO:0007669"/>
    <property type="project" value="UniProtKB-ARBA"/>
</dbReference>
<keyword evidence="3" id="KW-0227">DNA damage</keyword>
<keyword evidence="4" id="KW-0498">Mitosis</keyword>
<dbReference type="Proteomes" id="UP000029120">
    <property type="component" value="Chromosome 7"/>
</dbReference>
<dbReference type="GO" id="GO:0000785">
    <property type="term" value="C:chromatin"/>
    <property type="evidence" value="ECO:0007669"/>
    <property type="project" value="TreeGrafter"/>
</dbReference>
<sequence>MSVSETELEKRVLEAGENLLDQPPPSSIRRLLELLDLDEVFGCLSEVEQNPPTSMKNALSPSIKALAAAELFKHSDIDVKVAVAACITEIMRITAPDAPYDDEKMKEVFQLLVSSFEHLSDMCSCSYPKRISILETVSELKFVTVMLDLECYARVIEMFQHFLKFIRDHHPMEVFLYMENIMTQALDERDDIPPELLSPILHYVKKDDKQIPQVSQRLGEQVLSRCGSKLKTCLTKAVQASGVSLDMYSNVVASICEGTFSALNQNIVVANPGHLFSSAQDLPSKKTSVPENKCAAEEDHREESHPMKKKKEISTKKTKPSATTSATIPASEEINTTTEATLRKKSRKVASSSRVKPTGPPMKRKTSEKKAVEMIWCKKPRSQQRKKKSQDVERPQMRSHYQLLEGDNKKAFDLQNYDEKLVGSRIRVWWPLDKAYYEAVVYSYDSSKRRHLVHYDDGEQEILNLQKQKWYFVDESELSELDQEANQTGRDEEASTMPPKKKAKTGKAQSAIPPYVKKDDKVPQASPTVKEQILMVLQPYGKVEEVSTPEQPCVDAATSSKNENGHEVVSPRRETVAGVKTPERTHEMVELPVAEEEDHVEVETGTHKRARVESCSLHEAHDEMEKTIAAEGEHSCHTHKSSAEPEHWQQKRVLQPCSVSDQLAKVKQSIVDTITSVRQFRFELETKEQSIVDILTSVRQFQSEIKKKEDNLEASLQEVDILGEKILGINKTLNS</sequence>
<dbReference type="GO" id="GO:0051301">
    <property type="term" value="P:cell division"/>
    <property type="evidence" value="ECO:0007669"/>
    <property type="project" value="UniProtKB-KW"/>
</dbReference>
<evidence type="ECO:0000256" key="2">
    <source>
        <dbReference type="ARBA" id="ARBA00022618"/>
    </source>
</evidence>
<gene>
    <name evidence="10" type="ordered locus">AALP_Aa7g173100</name>
</gene>
<dbReference type="SUPFAM" id="SSF63748">
    <property type="entry name" value="Tudor/PWWP/MBT"/>
    <property type="match status" value="1"/>
</dbReference>
<feature type="compositionally biased region" description="Basic and acidic residues" evidence="9">
    <location>
        <begin position="294"/>
        <end position="306"/>
    </location>
</feature>
<feature type="coiled-coil region" evidence="8">
    <location>
        <begin position="698"/>
        <end position="725"/>
    </location>
</feature>
<keyword evidence="6" id="KW-0539">Nucleus</keyword>
<keyword evidence="8" id="KW-0175">Coiled coil</keyword>
<evidence type="ECO:0000256" key="7">
    <source>
        <dbReference type="ARBA" id="ARBA00023306"/>
    </source>
</evidence>
<dbReference type="Pfam" id="PF20168">
    <property type="entry name" value="PDS5"/>
    <property type="match status" value="1"/>
</dbReference>
<dbReference type="PANTHER" id="PTHR12663:SF3">
    <property type="entry name" value="SISTER CHROMATID COHESION PROTEIN PDS5 HOMOLOG C"/>
    <property type="match status" value="1"/>
</dbReference>
<dbReference type="EMBL" id="CM002875">
    <property type="protein sequence ID" value="KFK29742.1"/>
    <property type="molecule type" value="Genomic_DNA"/>
</dbReference>
<dbReference type="InterPro" id="IPR039776">
    <property type="entry name" value="Pds5"/>
</dbReference>
<feature type="compositionally biased region" description="Low complexity" evidence="9">
    <location>
        <begin position="320"/>
        <end position="331"/>
    </location>
</feature>
<keyword evidence="7" id="KW-0131">Cell cycle</keyword>
<dbReference type="GO" id="GO:0006281">
    <property type="term" value="P:DNA repair"/>
    <property type="evidence" value="ECO:0007669"/>
    <property type="project" value="UniProtKB-KW"/>
</dbReference>
<dbReference type="PANTHER" id="PTHR12663">
    <property type="entry name" value="ANDROGEN INDUCED INHIBITOR OF PROLIFERATION AS3 / PDS5-RELATED"/>
    <property type="match status" value="1"/>
</dbReference>
<dbReference type="AlphaFoldDB" id="A0A087GIP0"/>
<name>A0A087GIP0_ARAAL</name>
<reference evidence="11" key="1">
    <citation type="journal article" date="2015" name="Nat. Plants">
        <title>Genome expansion of Arabis alpina linked with retrotransposition and reduced symmetric DNA methylation.</title>
        <authorList>
            <person name="Willing E.M."/>
            <person name="Rawat V."/>
            <person name="Mandakova T."/>
            <person name="Maumus F."/>
            <person name="James G.V."/>
            <person name="Nordstroem K.J."/>
            <person name="Becker C."/>
            <person name="Warthmann N."/>
            <person name="Chica C."/>
            <person name="Szarzynska B."/>
            <person name="Zytnicki M."/>
            <person name="Albani M.C."/>
            <person name="Kiefer C."/>
            <person name="Bergonzi S."/>
            <person name="Castaings L."/>
            <person name="Mateos J.L."/>
            <person name="Berns M.C."/>
            <person name="Bujdoso N."/>
            <person name="Piofczyk T."/>
            <person name="de Lorenzo L."/>
            <person name="Barrero-Sicilia C."/>
            <person name="Mateos I."/>
            <person name="Piednoel M."/>
            <person name="Hagmann J."/>
            <person name="Chen-Min-Tao R."/>
            <person name="Iglesias-Fernandez R."/>
            <person name="Schuster S.C."/>
            <person name="Alonso-Blanco C."/>
            <person name="Roudier F."/>
            <person name="Carbonero P."/>
            <person name="Paz-Ares J."/>
            <person name="Davis S.J."/>
            <person name="Pecinka A."/>
            <person name="Quesneville H."/>
            <person name="Colot V."/>
            <person name="Lysak M.A."/>
            <person name="Weigel D."/>
            <person name="Coupland G."/>
            <person name="Schneeberger K."/>
        </authorList>
    </citation>
    <scope>NUCLEOTIDE SEQUENCE [LARGE SCALE GENOMIC DNA]</scope>
    <source>
        <strain evidence="11">cv. Pajares</strain>
    </source>
</reference>
<feature type="compositionally biased region" description="Basic and acidic residues" evidence="9">
    <location>
        <begin position="563"/>
        <end position="582"/>
    </location>
</feature>
<evidence type="ECO:0000256" key="3">
    <source>
        <dbReference type="ARBA" id="ARBA00022763"/>
    </source>
</evidence>
<evidence type="ECO:0000313" key="10">
    <source>
        <dbReference type="EMBL" id="KFK29742.1"/>
    </source>
</evidence>
<feature type="region of interest" description="Disordered" evidence="9">
    <location>
        <begin position="279"/>
        <end position="397"/>
    </location>
</feature>
<dbReference type="SUPFAM" id="SSF48371">
    <property type="entry name" value="ARM repeat"/>
    <property type="match status" value="1"/>
</dbReference>
<dbReference type="CDD" id="cd20404">
    <property type="entry name" value="Tudor_Agenet_AtEML-like"/>
    <property type="match status" value="1"/>
</dbReference>
<evidence type="ECO:0000256" key="1">
    <source>
        <dbReference type="ARBA" id="ARBA00004123"/>
    </source>
</evidence>
<dbReference type="GO" id="GO:0007064">
    <property type="term" value="P:mitotic sister chromatid cohesion"/>
    <property type="evidence" value="ECO:0007669"/>
    <property type="project" value="InterPro"/>
</dbReference>
<keyword evidence="2" id="KW-0132">Cell division</keyword>
<evidence type="ECO:0000256" key="9">
    <source>
        <dbReference type="SAM" id="MobiDB-lite"/>
    </source>
</evidence>
<dbReference type="OrthoDB" id="1079183at2759"/>
<dbReference type="eggNOG" id="KOG1525">
    <property type="taxonomic scope" value="Eukaryota"/>
</dbReference>
<evidence type="ECO:0000256" key="5">
    <source>
        <dbReference type="ARBA" id="ARBA00023204"/>
    </source>
</evidence>
<protein>
    <recommendedName>
        <fullName evidence="12">Tudor domain-containing protein</fullName>
    </recommendedName>
</protein>
<comment type="subcellular location">
    <subcellularLocation>
        <location evidence="1">Nucleus</location>
    </subcellularLocation>
</comment>
<dbReference type="InterPro" id="IPR016024">
    <property type="entry name" value="ARM-type_fold"/>
</dbReference>
<keyword evidence="5" id="KW-0234">DNA repair</keyword>
<accession>A0A087GIP0</accession>
<dbReference type="GO" id="GO:0005634">
    <property type="term" value="C:nucleus"/>
    <property type="evidence" value="ECO:0007669"/>
    <property type="project" value="UniProtKB-SubCell"/>
</dbReference>
<evidence type="ECO:0000256" key="8">
    <source>
        <dbReference type="SAM" id="Coils"/>
    </source>
</evidence>
<feature type="compositionally biased region" description="Basic residues" evidence="9">
    <location>
        <begin position="378"/>
        <end position="388"/>
    </location>
</feature>
<dbReference type="Gene3D" id="2.30.30.140">
    <property type="match status" value="1"/>
</dbReference>
<organism evidence="10 11">
    <name type="scientific">Arabis alpina</name>
    <name type="common">Alpine rock-cress</name>
    <dbReference type="NCBI Taxonomy" id="50452"/>
    <lineage>
        <taxon>Eukaryota</taxon>
        <taxon>Viridiplantae</taxon>
        <taxon>Streptophyta</taxon>
        <taxon>Embryophyta</taxon>
        <taxon>Tracheophyta</taxon>
        <taxon>Spermatophyta</taxon>
        <taxon>Magnoliopsida</taxon>
        <taxon>eudicotyledons</taxon>
        <taxon>Gunneridae</taxon>
        <taxon>Pentapetalae</taxon>
        <taxon>rosids</taxon>
        <taxon>malvids</taxon>
        <taxon>Brassicales</taxon>
        <taxon>Brassicaceae</taxon>
        <taxon>Arabideae</taxon>
        <taxon>Arabis</taxon>
    </lineage>
</organism>
<dbReference type="OMA" id="PLDKMYY"/>
<proteinExistence type="predicted"/>
<feature type="region of interest" description="Disordered" evidence="9">
    <location>
        <begin position="556"/>
        <end position="582"/>
    </location>
</feature>
<feature type="compositionally biased region" description="Polar residues" evidence="9">
    <location>
        <begin position="279"/>
        <end position="290"/>
    </location>
</feature>